<keyword evidence="1" id="KW-0472">Membrane</keyword>
<evidence type="ECO:0000313" key="2">
    <source>
        <dbReference type="EMBL" id="SNB59646.1"/>
    </source>
</evidence>
<gene>
    <name evidence="2" type="ORF">SAMN02746019_00024880</name>
</gene>
<dbReference type="EMBL" id="FYEK01000007">
    <property type="protein sequence ID" value="SNB59646.1"/>
    <property type="molecule type" value="Genomic_DNA"/>
</dbReference>
<feature type="transmembrane region" description="Helical" evidence="1">
    <location>
        <begin position="140"/>
        <end position="162"/>
    </location>
</feature>
<dbReference type="Proteomes" id="UP000197025">
    <property type="component" value="Unassembled WGS sequence"/>
</dbReference>
<feature type="transmembrane region" description="Helical" evidence="1">
    <location>
        <begin position="105"/>
        <end position="128"/>
    </location>
</feature>
<dbReference type="OrthoDB" id="153245at2"/>
<sequence>MLAAAVEQALQGGLGRPAGRPVPEETVGGSLFLLGFFLIGLALQPLDRTIPPARFAIPRQRSPDDSPWPMFRVGLAVTALTMSVSVSIGLLIPSVARGGIRRERLIPYVMGANISTFVDTLFAALMLRNLDAAGGVLTEILSVGLISLGILALGYASYCRLLAAVFEGGLRHPLLLGFFLTAFLGVPLLLLALG</sequence>
<feature type="transmembrane region" description="Helical" evidence="1">
    <location>
        <begin position="70"/>
        <end position="93"/>
    </location>
</feature>
<dbReference type="RefSeq" id="WP_088570266.1">
    <property type="nucleotide sequence ID" value="NZ_FYEK01000007.1"/>
</dbReference>
<dbReference type="InParanoid" id="A0A212QJW8"/>
<protein>
    <submittedName>
        <fullName evidence="2">Uncharacterized protein</fullName>
    </submittedName>
</protein>
<keyword evidence="1" id="KW-1133">Transmembrane helix</keyword>
<reference evidence="3" key="1">
    <citation type="submission" date="2017-06" db="EMBL/GenBank/DDBJ databases">
        <authorList>
            <person name="Varghese N."/>
            <person name="Submissions S."/>
        </authorList>
    </citation>
    <scope>NUCLEOTIDE SEQUENCE [LARGE SCALE GENOMIC DNA]</scope>
    <source>
        <strain evidence="3">JAD2</strain>
    </source>
</reference>
<name>A0A212QJW8_9CHLR</name>
<accession>A0A212QJW8</accession>
<feature type="transmembrane region" description="Helical" evidence="1">
    <location>
        <begin position="174"/>
        <end position="193"/>
    </location>
</feature>
<dbReference type="AlphaFoldDB" id="A0A212QJW8"/>
<proteinExistence type="predicted"/>
<organism evidence="2 3">
    <name type="scientific">Thermoflexus hugenholtzii JAD2</name>
    <dbReference type="NCBI Taxonomy" id="877466"/>
    <lineage>
        <taxon>Bacteria</taxon>
        <taxon>Bacillati</taxon>
        <taxon>Chloroflexota</taxon>
        <taxon>Thermoflexia</taxon>
        <taxon>Thermoflexales</taxon>
        <taxon>Thermoflexaceae</taxon>
        <taxon>Thermoflexus</taxon>
    </lineage>
</organism>
<keyword evidence="1" id="KW-0812">Transmembrane</keyword>
<evidence type="ECO:0000256" key="1">
    <source>
        <dbReference type="SAM" id="Phobius"/>
    </source>
</evidence>
<evidence type="ECO:0000313" key="3">
    <source>
        <dbReference type="Proteomes" id="UP000197025"/>
    </source>
</evidence>
<keyword evidence="3" id="KW-1185">Reference proteome</keyword>
<feature type="transmembrane region" description="Helical" evidence="1">
    <location>
        <begin position="26"/>
        <end position="46"/>
    </location>
</feature>